<dbReference type="OrthoDB" id="9782449at2"/>
<dbReference type="RefSeq" id="WP_092116034.1">
    <property type="nucleotide sequence ID" value="NZ_FNTH01000001.1"/>
</dbReference>
<dbReference type="Gene3D" id="3.40.50.1000">
    <property type="entry name" value="HAD superfamily/HAD-like"/>
    <property type="match status" value="1"/>
</dbReference>
<dbReference type="PANTHER" id="PTHR43434:SF20">
    <property type="entry name" value="5'-NUCLEOTIDASE"/>
    <property type="match status" value="1"/>
</dbReference>
<dbReference type="PANTHER" id="PTHR43434">
    <property type="entry name" value="PHOSPHOGLYCOLATE PHOSPHATASE"/>
    <property type="match status" value="1"/>
</dbReference>
<dbReference type="GO" id="GO:0004713">
    <property type="term" value="F:protein tyrosine kinase activity"/>
    <property type="evidence" value="ECO:0007669"/>
    <property type="project" value="TreeGrafter"/>
</dbReference>
<dbReference type="SUPFAM" id="SSF56784">
    <property type="entry name" value="HAD-like"/>
    <property type="match status" value="1"/>
</dbReference>
<dbReference type="Proteomes" id="UP000198992">
    <property type="component" value="Unassembled WGS sequence"/>
</dbReference>
<dbReference type="GO" id="GO:0005829">
    <property type="term" value="C:cytosol"/>
    <property type="evidence" value="ECO:0007669"/>
    <property type="project" value="TreeGrafter"/>
</dbReference>
<dbReference type="InterPro" id="IPR036412">
    <property type="entry name" value="HAD-like_sf"/>
</dbReference>
<sequence length="218" mass="23394">MLTDRAIFFDLDGTLTDPKPGITGSIQYALGKLGRPVPSQDELTWCIGPPLRASFAMLLSGEELADRAVELYRERFGDVGLFENSVYPDIADVLAELRQAPGRIYVATSKPHVFATRIVAHFGLSGYFDHVFGSELDGTRVNKVDLLAYALAQTGADPAKAVMIGDRSHDMVGATRNGIRAIGVTYGYGTPEELVGAGASHLCASPRAVLDHIHSSFG</sequence>
<dbReference type="InterPro" id="IPR023214">
    <property type="entry name" value="HAD_sf"/>
</dbReference>
<dbReference type="FunFam" id="3.40.50.1000:FF:000022">
    <property type="entry name" value="Phosphoglycolate phosphatase"/>
    <property type="match status" value="1"/>
</dbReference>
<reference evidence="1 2" key="1">
    <citation type="submission" date="2016-10" db="EMBL/GenBank/DDBJ databases">
        <authorList>
            <person name="de Groot N.N."/>
        </authorList>
    </citation>
    <scope>NUCLEOTIDE SEQUENCE [LARGE SCALE GENOMIC DNA]</scope>
    <source>
        <strain evidence="1 2">MT12</strain>
    </source>
</reference>
<gene>
    <name evidence="1" type="ORF">SAMN05444164_2788</name>
</gene>
<name>A0A1H4VGB9_9BRAD</name>
<dbReference type="InterPro" id="IPR023198">
    <property type="entry name" value="PGP-like_dom2"/>
</dbReference>
<dbReference type="Gene3D" id="1.10.150.240">
    <property type="entry name" value="Putative phosphatase, domain 2"/>
    <property type="match status" value="1"/>
</dbReference>
<protein>
    <submittedName>
        <fullName evidence="1">Phosphoglycolate phosphatase</fullName>
    </submittedName>
</protein>
<dbReference type="InterPro" id="IPR050155">
    <property type="entry name" value="HAD-like_hydrolase_sf"/>
</dbReference>
<dbReference type="EMBL" id="FNTH01000001">
    <property type="protein sequence ID" value="SEC80139.1"/>
    <property type="molecule type" value="Genomic_DNA"/>
</dbReference>
<dbReference type="CDD" id="cd04302">
    <property type="entry name" value="HAD_5NT"/>
    <property type="match status" value="1"/>
</dbReference>
<dbReference type="InterPro" id="IPR041492">
    <property type="entry name" value="HAD_2"/>
</dbReference>
<accession>A0A1H4VGB9</accession>
<proteinExistence type="predicted"/>
<dbReference type="GO" id="GO:0016791">
    <property type="term" value="F:phosphatase activity"/>
    <property type="evidence" value="ECO:0007669"/>
    <property type="project" value="UniProtKB-ARBA"/>
</dbReference>
<dbReference type="AlphaFoldDB" id="A0A1H4VGB9"/>
<organism evidence="1 2">
    <name type="scientific">Bradyrhizobium erythrophlei</name>
    <dbReference type="NCBI Taxonomy" id="1437360"/>
    <lineage>
        <taxon>Bacteria</taxon>
        <taxon>Pseudomonadati</taxon>
        <taxon>Pseudomonadota</taxon>
        <taxon>Alphaproteobacteria</taxon>
        <taxon>Hyphomicrobiales</taxon>
        <taxon>Nitrobacteraceae</taxon>
        <taxon>Bradyrhizobium</taxon>
    </lineage>
</organism>
<evidence type="ECO:0000313" key="1">
    <source>
        <dbReference type="EMBL" id="SEC80139.1"/>
    </source>
</evidence>
<dbReference type="Pfam" id="PF13419">
    <property type="entry name" value="HAD_2"/>
    <property type="match status" value="1"/>
</dbReference>
<evidence type="ECO:0000313" key="2">
    <source>
        <dbReference type="Proteomes" id="UP000198992"/>
    </source>
</evidence>